<reference evidence="2 3" key="1">
    <citation type="journal article" date="2019" name="ACS Chem. Biol.">
        <title>Identification and Mobilization of a Cryptic Antibiotic Biosynthesis Gene Locus from a Human-Pathogenic Nocardia Isolate.</title>
        <authorList>
            <person name="Herisse M."/>
            <person name="Ishida K."/>
            <person name="Porter J.L."/>
            <person name="Howden B."/>
            <person name="Hertweck C."/>
            <person name="Stinear T.P."/>
            <person name="Pidot S.J."/>
        </authorList>
    </citation>
    <scope>NUCLEOTIDE SEQUENCE [LARGE SCALE GENOMIC DNA]</scope>
    <source>
        <strain evidence="2 3">AUSMDU00012715</strain>
    </source>
</reference>
<dbReference type="Proteomes" id="UP000500953">
    <property type="component" value="Chromosome"/>
</dbReference>
<evidence type="ECO:0000313" key="3">
    <source>
        <dbReference type="Proteomes" id="UP000500953"/>
    </source>
</evidence>
<dbReference type="RefSeq" id="WP_167489520.1">
    <property type="nucleotide sequence ID" value="NZ_CP046173.1"/>
</dbReference>
<protein>
    <submittedName>
        <fullName evidence="2">Uncharacterized protein</fullName>
    </submittedName>
</protein>
<feature type="region of interest" description="Disordered" evidence="1">
    <location>
        <begin position="71"/>
        <end position="95"/>
    </location>
</feature>
<gene>
    <name evidence="2" type="ORF">F6W96_30965</name>
</gene>
<organism evidence="2 3">
    <name type="scientific">Nocardia terpenica</name>
    <dbReference type="NCBI Taxonomy" id="455432"/>
    <lineage>
        <taxon>Bacteria</taxon>
        <taxon>Bacillati</taxon>
        <taxon>Actinomycetota</taxon>
        <taxon>Actinomycetes</taxon>
        <taxon>Mycobacteriales</taxon>
        <taxon>Nocardiaceae</taxon>
        <taxon>Nocardia</taxon>
    </lineage>
</organism>
<name>A0A6G9Z9F1_9NOCA</name>
<accession>A0A6G9Z9F1</accession>
<evidence type="ECO:0000256" key="1">
    <source>
        <dbReference type="SAM" id="MobiDB-lite"/>
    </source>
</evidence>
<sequence length="134" mass="14393">MNVLLHLAMGHQARQAHQEDVRYVPGTDALERLSMPHPVRPEDQRAELISAFPTHRNAELRVFGLSSTAPTKARATARVNATDPPGPRDAHPPGGIGVLARRLLGVSESTIYEYVPAVGRDRRAFDAAASGVGG</sequence>
<dbReference type="AlphaFoldDB" id="A0A6G9Z9F1"/>
<dbReference type="EMBL" id="CP046173">
    <property type="protein sequence ID" value="QIS22112.1"/>
    <property type="molecule type" value="Genomic_DNA"/>
</dbReference>
<evidence type="ECO:0000313" key="2">
    <source>
        <dbReference type="EMBL" id="QIS22112.1"/>
    </source>
</evidence>
<proteinExistence type="predicted"/>